<name>A0A1I5MKI4_9BACI</name>
<evidence type="ECO:0000313" key="1">
    <source>
        <dbReference type="EMBL" id="SFP10033.1"/>
    </source>
</evidence>
<gene>
    <name evidence="1" type="ORF">SAMN05518683_102266</name>
</gene>
<reference evidence="2" key="1">
    <citation type="submission" date="2016-10" db="EMBL/GenBank/DDBJ databases">
        <authorList>
            <person name="Varghese N."/>
            <person name="Submissions S."/>
        </authorList>
    </citation>
    <scope>NUCLEOTIDE SEQUENCE [LARGE SCALE GENOMIC DNA]</scope>
    <source>
        <strain evidence="2">S7</strain>
    </source>
</reference>
<protein>
    <submittedName>
        <fullName evidence="1">Uncharacterized protein</fullName>
    </submittedName>
</protein>
<organism evidence="1 2">
    <name type="scientific">Salibacterium halotolerans</name>
    <dbReference type="NCBI Taxonomy" id="1884432"/>
    <lineage>
        <taxon>Bacteria</taxon>
        <taxon>Bacillati</taxon>
        <taxon>Bacillota</taxon>
        <taxon>Bacilli</taxon>
        <taxon>Bacillales</taxon>
        <taxon>Bacillaceae</taxon>
    </lineage>
</organism>
<dbReference type="STRING" id="1884432.SAMN05518683_102266"/>
<dbReference type="AlphaFoldDB" id="A0A1I5MKI4"/>
<dbReference type="Proteomes" id="UP000198892">
    <property type="component" value="Unassembled WGS sequence"/>
</dbReference>
<sequence length="105" mass="11654">MTARSFLNGHPIEHNGTGWVYSDTKESTVVSKEQGCKEYVKRKCGHCGQKETAEGHDGCLGTLIGVMNACCGHGKEKGAYVQFWNRESVRGRKAIEIMKILKKHS</sequence>
<dbReference type="RefSeq" id="WP_093335098.1">
    <property type="nucleotide sequence ID" value="NZ_FOXD01000002.1"/>
</dbReference>
<keyword evidence="2" id="KW-1185">Reference proteome</keyword>
<accession>A0A1I5MKI4</accession>
<proteinExistence type="predicted"/>
<dbReference type="EMBL" id="FOXD01000002">
    <property type="protein sequence ID" value="SFP10033.1"/>
    <property type="molecule type" value="Genomic_DNA"/>
</dbReference>
<dbReference type="OrthoDB" id="3078522at2"/>
<evidence type="ECO:0000313" key="2">
    <source>
        <dbReference type="Proteomes" id="UP000198892"/>
    </source>
</evidence>